<organism evidence="1 2">
    <name type="scientific">Paramecium primaurelia</name>
    <dbReference type="NCBI Taxonomy" id="5886"/>
    <lineage>
        <taxon>Eukaryota</taxon>
        <taxon>Sar</taxon>
        <taxon>Alveolata</taxon>
        <taxon>Ciliophora</taxon>
        <taxon>Intramacronucleata</taxon>
        <taxon>Oligohymenophorea</taxon>
        <taxon>Peniculida</taxon>
        <taxon>Parameciidae</taxon>
        <taxon>Paramecium</taxon>
    </lineage>
</organism>
<comment type="caution">
    <text evidence="1">The sequence shown here is derived from an EMBL/GenBank/DDBJ whole genome shotgun (WGS) entry which is preliminary data.</text>
</comment>
<reference evidence="1" key="1">
    <citation type="submission" date="2021-01" db="EMBL/GenBank/DDBJ databases">
        <authorList>
            <consortium name="Genoscope - CEA"/>
            <person name="William W."/>
        </authorList>
    </citation>
    <scope>NUCLEOTIDE SEQUENCE</scope>
</reference>
<dbReference type="OMA" id="NTNSCRN"/>
<name>A0A8S1K629_PARPR</name>
<evidence type="ECO:0000313" key="1">
    <source>
        <dbReference type="EMBL" id="CAD8050729.1"/>
    </source>
</evidence>
<accession>A0A8S1K629</accession>
<evidence type="ECO:0000313" key="2">
    <source>
        <dbReference type="Proteomes" id="UP000688137"/>
    </source>
</evidence>
<protein>
    <submittedName>
        <fullName evidence="1">Uncharacterized protein</fullName>
    </submittedName>
</protein>
<dbReference type="Proteomes" id="UP000688137">
    <property type="component" value="Unassembled WGS sequence"/>
</dbReference>
<dbReference type="EMBL" id="CAJJDM010000012">
    <property type="protein sequence ID" value="CAD8050729.1"/>
    <property type="molecule type" value="Genomic_DNA"/>
</dbReference>
<gene>
    <name evidence="1" type="ORF">PPRIM_AZ9-3.1.T0170203</name>
</gene>
<keyword evidence="2" id="KW-1185">Reference proteome</keyword>
<sequence>MFKKQQLLNSTFKSNTNEIDYDSSKSQKQSNENQFDISQKLLYALEKPTINTKNTNSCRNSTGRLSVFDFLNLSITKANKKKTFSIKLNYLKNDKTNFGMIKQSTNLYGFSKVSSKNSQFKQKQQFNFKNNSLQNLQFCIIKIWKILVENKVIYYYS</sequence>
<dbReference type="AlphaFoldDB" id="A0A8S1K629"/>
<proteinExistence type="predicted"/>